<reference evidence="1" key="1">
    <citation type="journal article" date="2021" name="New Phytol.">
        <title>Evolutionary innovations through gain and loss of genes in the ectomycorrhizal Boletales.</title>
        <authorList>
            <person name="Wu G."/>
            <person name="Miyauchi S."/>
            <person name="Morin E."/>
            <person name="Kuo A."/>
            <person name="Drula E."/>
            <person name="Varga T."/>
            <person name="Kohler A."/>
            <person name="Feng B."/>
            <person name="Cao Y."/>
            <person name="Lipzen A."/>
            <person name="Daum C."/>
            <person name="Hundley H."/>
            <person name="Pangilinan J."/>
            <person name="Johnson J."/>
            <person name="Barry K."/>
            <person name="LaButti K."/>
            <person name="Ng V."/>
            <person name="Ahrendt S."/>
            <person name="Min B."/>
            <person name="Choi I.G."/>
            <person name="Park H."/>
            <person name="Plett J.M."/>
            <person name="Magnuson J."/>
            <person name="Spatafora J.W."/>
            <person name="Nagy L.G."/>
            <person name="Henrissat B."/>
            <person name="Grigoriev I.V."/>
            <person name="Yang Z.L."/>
            <person name="Xu J."/>
            <person name="Martin F.M."/>
        </authorList>
    </citation>
    <scope>NUCLEOTIDE SEQUENCE</scope>
    <source>
        <strain evidence="1">ATCC 28755</strain>
    </source>
</reference>
<name>A0ACB7ZS92_9AGAM</name>
<evidence type="ECO:0000313" key="2">
    <source>
        <dbReference type="Proteomes" id="UP000790377"/>
    </source>
</evidence>
<comment type="caution">
    <text evidence="1">The sequence shown here is derived from an EMBL/GenBank/DDBJ whole genome shotgun (WGS) entry which is preliminary data.</text>
</comment>
<accession>A0ACB7ZS92</accession>
<evidence type="ECO:0000313" key="1">
    <source>
        <dbReference type="EMBL" id="KAH7903941.1"/>
    </source>
</evidence>
<dbReference type="EMBL" id="MU268683">
    <property type="protein sequence ID" value="KAH7903941.1"/>
    <property type="molecule type" value="Genomic_DNA"/>
</dbReference>
<keyword evidence="2" id="KW-1185">Reference proteome</keyword>
<protein>
    <submittedName>
        <fullName evidence="1">Uncharacterized protein</fullName>
    </submittedName>
</protein>
<sequence length="250" mass="27814">MVADGYDPPGKRSSRPHRDNGGLQMVELSRSCTDLTITLLPIDVSTSTQLETAPLDLGAESHAELDAAVLYLDDLDTVDRRAPAELNLHDLTMILKSIVVTSSLLHPKFRKFSVARQLLEECPNLQQTIREAFGARSFENARDITMLWSSKAKALSAPKIIEAEFKEVPQGTQPRALVPLFANGTRACAPWAQIPAQPFFNKVQAEYDKIQTRKSSDSTPSKDDERVAPLKGNQHSKHFSQLNIQFIIHK</sequence>
<dbReference type="Proteomes" id="UP000790377">
    <property type="component" value="Unassembled WGS sequence"/>
</dbReference>
<proteinExistence type="predicted"/>
<gene>
    <name evidence="1" type="ORF">BJ138DRAFT_1131182</name>
</gene>
<organism evidence="1 2">
    <name type="scientific">Hygrophoropsis aurantiaca</name>
    <dbReference type="NCBI Taxonomy" id="72124"/>
    <lineage>
        <taxon>Eukaryota</taxon>
        <taxon>Fungi</taxon>
        <taxon>Dikarya</taxon>
        <taxon>Basidiomycota</taxon>
        <taxon>Agaricomycotina</taxon>
        <taxon>Agaricomycetes</taxon>
        <taxon>Agaricomycetidae</taxon>
        <taxon>Boletales</taxon>
        <taxon>Coniophorineae</taxon>
        <taxon>Hygrophoropsidaceae</taxon>
        <taxon>Hygrophoropsis</taxon>
    </lineage>
</organism>